<dbReference type="HAMAP" id="MF_00262">
    <property type="entry name" value="MinE"/>
    <property type="match status" value="1"/>
</dbReference>
<dbReference type="InterPro" id="IPR005527">
    <property type="entry name" value="MinE"/>
</dbReference>
<sequence>MSLFSMFKTRGTAPVARERLQILLAHERMSLGPGNLVTILRDEILATIAKHVDIAPDALKVTMGQEGAVSTLEIDLEIPTEKIASKQAAPVLSHVNAVASLGSGDLRSTATGA</sequence>
<dbReference type="Proteomes" id="UP000198418">
    <property type="component" value="Unassembled WGS sequence"/>
</dbReference>
<dbReference type="EMBL" id="FYDG01000022">
    <property type="protein sequence ID" value="SNB82673.1"/>
    <property type="molecule type" value="Genomic_DNA"/>
</dbReference>
<evidence type="ECO:0000313" key="6">
    <source>
        <dbReference type="Proteomes" id="UP000198418"/>
    </source>
</evidence>
<dbReference type="OrthoDB" id="9802655at2"/>
<dbReference type="NCBIfam" id="NF001422">
    <property type="entry name" value="PRK00296.1"/>
    <property type="match status" value="1"/>
</dbReference>
<dbReference type="GO" id="GO:0032955">
    <property type="term" value="P:regulation of division septum assembly"/>
    <property type="evidence" value="ECO:0007669"/>
    <property type="project" value="InterPro"/>
</dbReference>
<comment type="function">
    <text evidence="3 4">Prevents the cell division inhibition by proteins MinC and MinD at internal division sites while permitting inhibition at polar sites. This ensures cell division at the proper site by restricting the formation of a division septum at the midpoint of the long axis of the cell.</text>
</comment>
<dbReference type="Pfam" id="PF03776">
    <property type="entry name" value="MinE"/>
    <property type="match status" value="1"/>
</dbReference>
<evidence type="ECO:0000256" key="1">
    <source>
        <dbReference type="ARBA" id="ARBA00008168"/>
    </source>
</evidence>
<reference evidence="6" key="1">
    <citation type="submission" date="2017-06" db="EMBL/GenBank/DDBJ databases">
        <authorList>
            <person name="Varghese N."/>
            <person name="Submissions S."/>
        </authorList>
    </citation>
    <scope>NUCLEOTIDE SEQUENCE [LARGE SCALE GENOMIC DNA]</scope>
    <source>
        <strain evidence="6">DSM 137</strain>
    </source>
</reference>
<protein>
    <recommendedName>
        <fullName evidence="2 4">Cell division topological specificity factor</fullName>
    </recommendedName>
</protein>
<dbReference type="AlphaFoldDB" id="A0A212SB09"/>
<evidence type="ECO:0000256" key="3">
    <source>
        <dbReference type="ARBA" id="ARBA00025265"/>
    </source>
</evidence>
<evidence type="ECO:0000256" key="2">
    <source>
        <dbReference type="ARBA" id="ARBA00020112"/>
    </source>
</evidence>
<comment type="similarity">
    <text evidence="1 4">Belongs to the MinE family.</text>
</comment>
<dbReference type="NCBIfam" id="TIGR01215">
    <property type="entry name" value="minE"/>
    <property type="match status" value="1"/>
</dbReference>
<accession>A0A212SB09</accession>
<evidence type="ECO:0000256" key="4">
    <source>
        <dbReference type="HAMAP-Rule" id="MF_00262"/>
    </source>
</evidence>
<name>A0A212SB09_RHOAC</name>
<proteinExistence type="inferred from homology"/>
<dbReference type="Gene3D" id="3.30.1070.10">
    <property type="entry name" value="Cell division topological specificity factor MinE"/>
    <property type="match status" value="1"/>
</dbReference>
<dbReference type="InterPro" id="IPR036707">
    <property type="entry name" value="MinE_sf"/>
</dbReference>
<keyword evidence="6" id="KW-1185">Reference proteome</keyword>
<dbReference type="GO" id="GO:0051301">
    <property type="term" value="P:cell division"/>
    <property type="evidence" value="ECO:0007669"/>
    <property type="project" value="UniProtKB-KW"/>
</dbReference>
<evidence type="ECO:0000313" key="5">
    <source>
        <dbReference type="EMBL" id="SNB82673.1"/>
    </source>
</evidence>
<organism evidence="5 6">
    <name type="scientific">Rhodoblastus acidophilus</name>
    <name type="common">Rhodopseudomonas acidophila</name>
    <dbReference type="NCBI Taxonomy" id="1074"/>
    <lineage>
        <taxon>Bacteria</taxon>
        <taxon>Pseudomonadati</taxon>
        <taxon>Pseudomonadota</taxon>
        <taxon>Alphaproteobacteria</taxon>
        <taxon>Hyphomicrobiales</taxon>
        <taxon>Rhodoblastaceae</taxon>
        <taxon>Rhodoblastus</taxon>
    </lineage>
</organism>
<keyword evidence="4 5" id="KW-0132">Cell division</keyword>
<dbReference type="RefSeq" id="WP_088522408.1">
    <property type="nucleotide sequence ID" value="NZ_FYDG01000022.1"/>
</dbReference>
<gene>
    <name evidence="4" type="primary">minE</name>
    <name evidence="5" type="ORF">SAMN06265338_1221</name>
</gene>
<dbReference type="SUPFAM" id="SSF55229">
    <property type="entry name" value="Cell division protein MinE topological specificity domain"/>
    <property type="match status" value="1"/>
</dbReference>
<keyword evidence="4" id="KW-0131">Cell cycle</keyword>